<dbReference type="Pfam" id="PF00210">
    <property type="entry name" value="Ferritin"/>
    <property type="match status" value="1"/>
</dbReference>
<dbReference type="GO" id="GO:0008199">
    <property type="term" value="F:ferric iron binding"/>
    <property type="evidence" value="ECO:0007669"/>
    <property type="project" value="InterPro"/>
</dbReference>
<dbReference type="InterPro" id="IPR012347">
    <property type="entry name" value="Ferritin-like"/>
</dbReference>
<gene>
    <name evidence="4" type="ORF">RBWH47_02937</name>
</gene>
<sequence length="262" mass="29365">MLLATNFDKSFDTVSDCARESQGQHIDGSQAIQRWEIERWENEGGVALAPPENTTNHNTVLCRFSDILTIMNETEDDSSPATAIMTRDARAIQAYGHLIPMPLALCESARQQSVDNLNQLLADTMTLRDMYKKHHWQVLGPMFYQLHLLFDKHYASQAELVDTIAERIMVLGGVSIAMAQDVADNTTIPQPPKDRECPESQLTRLLQAHEITLQAARSMARQAIEMGDDGTDDMLVSDVIRGNELQVWFVSQHLVGAHAHIE</sequence>
<dbReference type="PANTHER" id="PTHR42932:SF1">
    <property type="entry name" value="GENERAL STRESS PROTEIN 20U"/>
    <property type="match status" value="1"/>
</dbReference>
<name>F2B140_RHOBT</name>
<evidence type="ECO:0000256" key="2">
    <source>
        <dbReference type="RuleBase" id="RU003875"/>
    </source>
</evidence>
<dbReference type="InterPro" id="IPR008331">
    <property type="entry name" value="Ferritin_DPS_dom"/>
</dbReference>
<dbReference type="PANTHER" id="PTHR42932">
    <property type="entry name" value="GENERAL STRESS PROTEIN 20U"/>
    <property type="match status" value="1"/>
</dbReference>
<dbReference type="InterPro" id="IPR023188">
    <property type="entry name" value="DPS_DNA-bd_CS"/>
</dbReference>
<dbReference type="CDD" id="cd01043">
    <property type="entry name" value="DPS"/>
    <property type="match status" value="1"/>
</dbReference>
<dbReference type="EMBL" id="AFAR01000293">
    <property type="protein sequence ID" value="EGF24392.1"/>
    <property type="molecule type" value="Genomic_DNA"/>
</dbReference>
<evidence type="ECO:0000313" key="4">
    <source>
        <dbReference type="EMBL" id="EGF24392.1"/>
    </source>
</evidence>
<dbReference type="GO" id="GO:0016722">
    <property type="term" value="F:oxidoreductase activity, acting on metal ions"/>
    <property type="evidence" value="ECO:0007669"/>
    <property type="project" value="InterPro"/>
</dbReference>
<accession>F2B140</accession>
<dbReference type="AlphaFoldDB" id="F2B140"/>
<organism evidence="4 5">
    <name type="scientific">Rhodopirellula baltica WH47</name>
    <dbReference type="NCBI Taxonomy" id="991778"/>
    <lineage>
        <taxon>Bacteria</taxon>
        <taxon>Pseudomonadati</taxon>
        <taxon>Planctomycetota</taxon>
        <taxon>Planctomycetia</taxon>
        <taxon>Pirellulales</taxon>
        <taxon>Pirellulaceae</taxon>
        <taxon>Rhodopirellula</taxon>
    </lineage>
</organism>
<protein>
    <submittedName>
        <fullName evidence="4">Ferritin Dps family protein</fullName>
    </submittedName>
</protein>
<feature type="domain" description="Ferritin/DPS" evidence="3">
    <location>
        <begin position="115"/>
        <end position="254"/>
    </location>
</feature>
<evidence type="ECO:0000313" key="5">
    <source>
        <dbReference type="Proteomes" id="UP000006222"/>
    </source>
</evidence>
<comment type="caution">
    <text evidence="4">The sequence shown here is derived from an EMBL/GenBank/DDBJ whole genome shotgun (WGS) entry which is preliminary data.</text>
</comment>
<dbReference type="SUPFAM" id="SSF47240">
    <property type="entry name" value="Ferritin-like"/>
    <property type="match status" value="1"/>
</dbReference>
<evidence type="ECO:0000259" key="3">
    <source>
        <dbReference type="Pfam" id="PF00210"/>
    </source>
</evidence>
<reference evidence="4 5" key="1">
    <citation type="journal article" date="2013" name="Mar. Genomics">
        <title>Expression of sulfatases in Rhodopirellula baltica and the diversity of sulfatases in the genus Rhodopirellula.</title>
        <authorList>
            <person name="Wegner C.E."/>
            <person name="Richter-Heitmann T."/>
            <person name="Klindworth A."/>
            <person name="Klockow C."/>
            <person name="Richter M."/>
            <person name="Achstetter T."/>
            <person name="Glockner F.O."/>
            <person name="Harder J."/>
        </authorList>
    </citation>
    <scope>NUCLEOTIDE SEQUENCE [LARGE SCALE GENOMIC DNA]</scope>
    <source>
        <strain evidence="4 5">WH47</strain>
    </source>
</reference>
<dbReference type="PRINTS" id="PR01346">
    <property type="entry name" value="HELNAPAPROT"/>
</dbReference>
<dbReference type="Gene3D" id="1.20.1260.10">
    <property type="match status" value="1"/>
</dbReference>
<comment type="similarity">
    <text evidence="1 2">Belongs to the Dps family.</text>
</comment>
<dbReference type="Proteomes" id="UP000006222">
    <property type="component" value="Unassembled WGS sequence"/>
</dbReference>
<dbReference type="InterPro" id="IPR002177">
    <property type="entry name" value="DPS_DNA-bd"/>
</dbReference>
<dbReference type="PROSITE" id="PS00818">
    <property type="entry name" value="DPS_1"/>
    <property type="match status" value="1"/>
</dbReference>
<dbReference type="InterPro" id="IPR009078">
    <property type="entry name" value="Ferritin-like_SF"/>
</dbReference>
<dbReference type="PATRIC" id="fig|991778.3.peg.6041"/>
<evidence type="ECO:0000256" key="1">
    <source>
        <dbReference type="ARBA" id="ARBA00009497"/>
    </source>
</evidence>
<dbReference type="RefSeq" id="WP_007329600.1">
    <property type="nucleotide sequence ID" value="NZ_AFAR01000293.1"/>
</dbReference>
<proteinExistence type="inferred from homology"/>